<evidence type="ECO:0000313" key="4">
    <source>
        <dbReference type="Proteomes" id="UP000190312"/>
    </source>
</evidence>
<feature type="chain" id="PRO_5012774881" evidence="2">
    <location>
        <begin position="22"/>
        <end position="200"/>
    </location>
</feature>
<organism evidence="3 4">
    <name type="scientific">Aspergillus oryzae</name>
    <name type="common">Yellow koji mold</name>
    <dbReference type="NCBI Taxonomy" id="5062"/>
    <lineage>
        <taxon>Eukaryota</taxon>
        <taxon>Fungi</taxon>
        <taxon>Dikarya</taxon>
        <taxon>Ascomycota</taxon>
        <taxon>Pezizomycotina</taxon>
        <taxon>Eurotiomycetes</taxon>
        <taxon>Eurotiomycetidae</taxon>
        <taxon>Eurotiales</taxon>
        <taxon>Aspergillaceae</taxon>
        <taxon>Aspergillus</taxon>
        <taxon>Aspergillus subgen. Circumdati</taxon>
    </lineage>
</organism>
<protein>
    <submittedName>
        <fullName evidence="3">Uncharacterized protein</fullName>
    </submittedName>
</protein>
<proteinExistence type="predicted"/>
<keyword evidence="2" id="KW-0732">Signal</keyword>
<name>A0A1S9DEC5_ASPOZ</name>
<feature type="compositionally biased region" description="Low complexity" evidence="1">
    <location>
        <begin position="21"/>
        <end position="57"/>
    </location>
</feature>
<sequence length="200" mass="21590">MKSAIVSAFILAFLSANLAGAAPQSGGQPVQGSPQVQGGLQPQAGSQPQGGQQLQAGKPVEPAVQAMGPPQKIEQYQQLTKKKMQHPGDKINGMSNAGLPLGADTKETTVISLYPLKPTKPNPLPDVWRRRQCAKELVLNQAARIHMQVVLRQEARLASEVALHQEVRMSPEVEVALRQEVRMALLVVLSKGTREGRMLD</sequence>
<evidence type="ECO:0000256" key="2">
    <source>
        <dbReference type="SAM" id="SignalP"/>
    </source>
</evidence>
<dbReference type="Proteomes" id="UP000190312">
    <property type="component" value="Unassembled WGS sequence"/>
</dbReference>
<feature type="region of interest" description="Disordered" evidence="1">
    <location>
        <begin position="21"/>
        <end position="59"/>
    </location>
</feature>
<dbReference type="OrthoDB" id="4510863at2759"/>
<evidence type="ECO:0000313" key="3">
    <source>
        <dbReference type="EMBL" id="OOO07442.1"/>
    </source>
</evidence>
<dbReference type="EMBL" id="MKZY01000006">
    <property type="protein sequence ID" value="OOO07442.1"/>
    <property type="molecule type" value="Genomic_DNA"/>
</dbReference>
<gene>
    <name evidence="3" type="ORF">OAory_01039420</name>
</gene>
<reference evidence="3 4" key="1">
    <citation type="submission" date="2016-10" db="EMBL/GenBank/DDBJ databases">
        <title>Genome sequencing of Aspergillus oryzae BCC7051.</title>
        <authorList>
            <person name="Thammarongtham C."/>
            <person name="Vorapreeda T."/>
            <person name="Nookaew I."/>
            <person name="Srisuk T."/>
            <person name="Land M."/>
            <person name="Jeennor S."/>
            <person name="Laoteng K."/>
        </authorList>
    </citation>
    <scope>NUCLEOTIDE SEQUENCE [LARGE SCALE GENOMIC DNA]</scope>
    <source>
        <strain evidence="3 4">BCC7051</strain>
    </source>
</reference>
<evidence type="ECO:0000256" key="1">
    <source>
        <dbReference type="SAM" id="MobiDB-lite"/>
    </source>
</evidence>
<comment type="caution">
    <text evidence="3">The sequence shown here is derived from an EMBL/GenBank/DDBJ whole genome shotgun (WGS) entry which is preliminary data.</text>
</comment>
<accession>A0A1S9DEC5</accession>
<dbReference type="AlphaFoldDB" id="A0A1S9DEC5"/>
<feature type="signal peptide" evidence="2">
    <location>
        <begin position="1"/>
        <end position="21"/>
    </location>
</feature>